<evidence type="ECO:0000259" key="5">
    <source>
        <dbReference type="Pfam" id="PF01625"/>
    </source>
</evidence>
<dbReference type="SUPFAM" id="SSF55068">
    <property type="entry name" value="Peptide methionine sulfoxide reductase"/>
    <property type="match status" value="1"/>
</dbReference>
<dbReference type="KEGG" id="mco:MCJ_001120"/>
<comment type="catalytic activity">
    <reaction evidence="3 4">
        <text>[thioredoxin]-disulfide + L-methionine + H2O = L-methionine (S)-S-oxide + [thioredoxin]-dithiol</text>
        <dbReference type="Rhea" id="RHEA:19993"/>
        <dbReference type="Rhea" id="RHEA-COMP:10698"/>
        <dbReference type="Rhea" id="RHEA-COMP:10700"/>
        <dbReference type="ChEBI" id="CHEBI:15377"/>
        <dbReference type="ChEBI" id="CHEBI:29950"/>
        <dbReference type="ChEBI" id="CHEBI:50058"/>
        <dbReference type="ChEBI" id="CHEBI:57844"/>
        <dbReference type="ChEBI" id="CHEBI:58772"/>
        <dbReference type="EC" id="1.8.4.11"/>
    </reaction>
</comment>
<dbReference type="InterPro" id="IPR002569">
    <property type="entry name" value="Met_Sox_Rdtase_MsrA_dom"/>
</dbReference>
<dbReference type="EMBL" id="FM864216">
    <property type="protein sequence ID" value="CAT04797.1"/>
    <property type="molecule type" value="Genomic_DNA"/>
</dbReference>
<feature type="domain" description="Peptide methionine sulphoxide reductase MsrA" evidence="5">
    <location>
        <begin position="3"/>
        <end position="152"/>
    </location>
</feature>
<accession>C5J5R3</accession>
<evidence type="ECO:0000313" key="6">
    <source>
        <dbReference type="EMBL" id="CAT04797.1"/>
    </source>
</evidence>
<evidence type="ECO:0000256" key="2">
    <source>
        <dbReference type="ARBA" id="ARBA00047806"/>
    </source>
</evidence>
<proteinExistence type="inferred from homology"/>
<protein>
    <recommendedName>
        <fullName evidence="4">Peptide methionine sulfoxide reductase MsrA</fullName>
        <shortName evidence="4">Protein-methionine-S-oxide reductase</shortName>
        <ecNumber evidence="4">1.8.4.11</ecNumber>
    </recommendedName>
    <alternativeName>
        <fullName evidence="4">Peptide-methionine (S)-S-oxide reductase</fullName>
        <shortName evidence="4">Peptide Met(O) reductase</shortName>
    </alternativeName>
</protein>
<comment type="function">
    <text evidence="4">Has an important function as a repair enzyme for proteins that have been inactivated by oxidation. Catalyzes the reversible oxidation-reduction of methionine sulfoxide in proteins to methionine.</text>
</comment>
<dbReference type="InterPro" id="IPR050162">
    <property type="entry name" value="MsrA_MetSO_reductase"/>
</dbReference>
<keyword evidence="7" id="KW-1185">Reference proteome</keyword>
<dbReference type="GO" id="GO:0034599">
    <property type="term" value="P:cellular response to oxidative stress"/>
    <property type="evidence" value="ECO:0007669"/>
    <property type="project" value="TreeGrafter"/>
</dbReference>
<evidence type="ECO:0000256" key="3">
    <source>
        <dbReference type="ARBA" id="ARBA00048782"/>
    </source>
</evidence>
<dbReference type="GO" id="GO:0005737">
    <property type="term" value="C:cytoplasm"/>
    <property type="evidence" value="ECO:0007669"/>
    <property type="project" value="TreeGrafter"/>
</dbReference>
<comment type="similarity">
    <text evidence="4">Belongs to the MsrA Met sulfoxide reductase family.</text>
</comment>
<dbReference type="PANTHER" id="PTHR42799">
    <property type="entry name" value="MITOCHONDRIAL PEPTIDE METHIONINE SULFOXIDE REDUCTASE"/>
    <property type="match status" value="1"/>
</dbReference>
<dbReference type="AlphaFoldDB" id="C5J5R3"/>
<dbReference type="NCBIfam" id="TIGR00401">
    <property type="entry name" value="msrA"/>
    <property type="match status" value="1"/>
</dbReference>
<dbReference type="Gene3D" id="3.30.1060.10">
    <property type="entry name" value="Peptide methionine sulphoxide reductase MsrA"/>
    <property type="match status" value="1"/>
</dbReference>
<reference evidence="7" key="1">
    <citation type="journal article" date="2009" name="BMC Bioinformatics">
        <title>The Mycoplasma conjunctivae genome sequencing, annotation and analysis.</title>
        <authorList>
            <person name="Calderon-Copete S.P."/>
            <person name="Wigger G."/>
            <person name="Wunderlin C."/>
            <person name="Schmidheini T."/>
            <person name="Frey J."/>
            <person name="Quail M.A."/>
            <person name="Falquet L."/>
        </authorList>
    </citation>
    <scope>NUCLEOTIDE SEQUENCE [LARGE SCALE GENOMIC DNA]</scope>
    <source>
        <strain evidence="7">ATCC 25834 / NCTC 10147 / HRC/581</strain>
    </source>
</reference>
<dbReference type="HOGENOM" id="CLU_031040_10_2_14"/>
<gene>
    <name evidence="4 6" type="primary">msrA</name>
    <name evidence="6" type="ordered locus">MCJ_001120</name>
</gene>
<organism evidence="6 7">
    <name type="scientific">Mesomycoplasma conjunctivae (strain ATCC 25834 / NCTC 10147 / HRC/581)</name>
    <name type="common">Mycoplasma conjunctivae</name>
    <dbReference type="NCBI Taxonomy" id="572263"/>
    <lineage>
        <taxon>Bacteria</taxon>
        <taxon>Bacillati</taxon>
        <taxon>Mycoplasmatota</taxon>
        <taxon>Mycoplasmoidales</taxon>
        <taxon>Metamycoplasmataceae</taxon>
        <taxon>Mesomycoplasma</taxon>
    </lineage>
</organism>
<dbReference type="eggNOG" id="COG0225">
    <property type="taxonomic scope" value="Bacteria"/>
</dbReference>
<dbReference type="GO" id="GO:0008113">
    <property type="term" value="F:peptide-methionine (S)-S-oxide reductase activity"/>
    <property type="evidence" value="ECO:0007669"/>
    <property type="project" value="UniProtKB-UniRule"/>
</dbReference>
<dbReference type="HAMAP" id="MF_01401">
    <property type="entry name" value="MsrA"/>
    <property type="match status" value="1"/>
</dbReference>
<dbReference type="GO" id="GO:0033744">
    <property type="term" value="F:L-methionine:thioredoxin-disulfide S-oxidoreductase activity"/>
    <property type="evidence" value="ECO:0007669"/>
    <property type="project" value="RHEA"/>
</dbReference>
<dbReference type="InterPro" id="IPR036509">
    <property type="entry name" value="Met_Sox_Rdtase_MsrA_sf"/>
</dbReference>
<evidence type="ECO:0000313" key="7">
    <source>
        <dbReference type="Proteomes" id="UP000001491"/>
    </source>
</evidence>
<evidence type="ECO:0000256" key="4">
    <source>
        <dbReference type="HAMAP-Rule" id="MF_01401"/>
    </source>
</evidence>
<dbReference type="Proteomes" id="UP000001491">
    <property type="component" value="Chromosome"/>
</dbReference>
<dbReference type="PANTHER" id="PTHR42799:SF2">
    <property type="entry name" value="MITOCHONDRIAL PEPTIDE METHIONINE SULFOXIDE REDUCTASE"/>
    <property type="match status" value="1"/>
</dbReference>
<feature type="active site" evidence="4">
    <location>
        <position position="10"/>
    </location>
</feature>
<keyword evidence="1 4" id="KW-0560">Oxidoreductase</keyword>
<evidence type="ECO:0000256" key="1">
    <source>
        <dbReference type="ARBA" id="ARBA00023002"/>
    </source>
</evidence>
<dbReference type="EC" id="1.8.4.11" evidence="4"/>
<sequence length="168" mass="19246">MKQIYIAAGCFWGAQAFFDKAKGVISTSVVYLNGGFEGVTYKQVCQSSGHVEAVEINYDENLITEKQLWNLFLQIVNPYSLNKQGGDKGVQYRIGIYSKSEQLLKVFAQFQKDFQASENRPNYIEILPVNDVSLAEEYHQKYLEKNPNGYCHINLDLFPIELKKEKSE</sequence>
<name>C5J5R3_MESCH</name>
<comment type="catalytic activity">
    <reaction evidence="2 4">
        <text>L-methionyl-[protein] + [thioredoxin]-disulfide + H2O = L-methionyl-(S)-S-oxide-[protein] + [thioredoxin]-dithiol</text>
        <dbReference type="Rhea" id="RHEA:14217"/>
        <dbReference type="Rhea" id="RHEA-COMP:10698"/>
        <dbReference type="Rhea" id="RHEA-COMP:10700"/>
        <dbReference type="Rhea" id="RHEA-COMP:12313"/>
        <dbReference type="Rhea" id="RHEA-COMP:12315"/>
        <dbReference type="ChEBI" id="CHEBI:15377"/>
        <dbReference type="ChEBI" id="CHEBI:16044"/>
        <dbReference type="ChEBI" id="CHEBI:29950"/>
        <dbReference type="ChEBI" id="CHEBI:44120"/>
        <dbReference type="ChEBI" id="CHEBI:50058"/>
        <dbReference type="EC" id="1.8.4.11"/>
    </reaction>
</comment>
<dbReference type="Pfam" id="PF01625">
    <property type="entry name" value="PMSR"/>
    <property type="match status" value="1"/>
</dbReference>